<proteinExistence type="predicted"/>
<evidence type="ECO:0000313" key="1">
    <source>
        <dbReference type="EMBL" id="TYA55701.1"/>
    </source>
</evidence>
<name>A0A5D0GAI8_9FLAO</name>
<evidence type="ECO:0000313" key="2">
    <source>
        <dbReference type="Proteomes" id="UP000324550"/>
    </source>
</evidence>
<organism evidence="1 2">
    <name type="scientific">Formosa maritima</name>
    <dbReference type="NCBI Taxonomy" id="2592046"/>
    <lineage>
        <taxon>Bacteria</taxon>
        <taxon>Pseudomonadati</taxon>
        <taxon>Bacteroidota</taxon>
        <taxon>Flavobacteriia</taxon>
        <taxon>Flavobacteriales</taxon>
        <taxon>Flavobacteriaceae</taxon>
        <taxon>Formosa</taxon>
    </lineage>
</organism>
<dbReference type="Proteomes" id="UP000324550">
    <property type="component" value="Unassembled WGS sequence"/>
</dbReference>
<gene>
    <name evidence="1" type="ORF">FVF61_07235</name>
</gene>
<accession>A0A5D0GAI8</accession>
<dbReference type="OrthoDB" id="893108at2"/>
<dbReference type="AlphaFoldDB" id="A0A5D0GAI8"/>
<dbReference type="RefSeq" id="WP_148454843.1">
    <property type="nucleotide sequence ID" value="NZ_VSFC01000033.1"/>
</dbReference>
<keyword evidence="2" id="KW-1185">Reference proteome</keyword>
<comment type="caution">
    <text evidence="1">The sequence shown here is derived from an EMBL/GenBank/DDBJ whole genome shotgun (WGS) entry which is preliminary data.</text>
</comment>
<dbReference type="EMBL" id="VSFC01000033">
    <property type="protein sequence ID" value="TYA55701.1"/>
    <property type="molecule type" value="Genomic_DNA"/>
</dbReference>
<reference evidence="1 2" key="1">
    <citation type="submission" date="2019-08" db="EMBL/GenBank/DDBJ databases">
        <title>Formosa sediminis sp. nov., isolated from marine sediment.</title>
        <authorList>
            <person name="Cao W.R."/>
        </authorList>
    </citation>
    <scope>NUCLEOTIDE SEQUENCE [LARGE SCALE GENOMIC DNA]</scope>
    <source>
        <strain evidence="1 2">1494</strain>
    </source>
</reference>
<protein>
    <submittedName>
        <fullName evidence="1">Uncharacterized protein</fullName>
    </submittedName>
</protein>
<sequence length="393" mass="44510">MSKPYNILWIDDEHNDEALLPFILQAEQQNIILEGYGSFKEGFNALEANINFYDVILLDALFFEDEKSETPNPAGLGSAIQKINELRNKKSFPYFVLSGQTHFTEVTNPILEAFKLRCYNKKKSDDVIELLQTIKAEADMQTDLQIKHENQSLFEVLNDYPDSARDTFISIFKGLKGFDNQFDDQLYFTQLRIILETLFRRANAFGLLHDKCVQVNGNQVNLTESYLFLSGLDTNHYNVNCSITHFPKLIANNVKNIVHTTGAASHTSVVDITQNIHIQAYRKNVKTPYLLYSLALQLMDVLIWFEGYVKVNNNVATNKSYWQDIGYDADGNKYEIAEISKIGANGWASALVNNGTKSIGVFKGDVVSNNLKIGDKIKFTVKESSVAQNITKI</sequence>